<evidence type="ECO:0000313" key="2">
    <source>
        <dbReference type="EMBL" id="RMB91908.1"/>
    </source>
</evidence>
<feature type="region of interest" description="Disordered" evidence="1">
    <location>
        <begin position="25"/>
        <end position="52"/>
    </location>
</feature>
<dbReference type="EMBL" id="QRBI01000232">
    <property type="protein sequence ID" value="RMB91908.1"/>
    <property type="molecule type" value="Genomic_DNA"/>
</dbReference>
<sequence length="221" mass="23625">MSGCGCGRFPWSISKAWNIGAASTATPGPAPRVLAAPGGDTKAKLGGRQQDHGVHAPAVHRQAKSGRLGIPGSSVQRLLELQPPRICEHCSDGRGLVKGPGPGSGLGRWPREQMILQFVALIREEQGQWWLGEPVGKGLQHQDIGKVLMVLGGKVNWGVGMDLFPGRVVGPWARVGGKAADGLEWLEACTAWLQGTWWPKDMAWSGVVWHGMEQRNVGIAV</sequence>
<proteinExistence type="predicted"/>
<comment type="caution">
    <text evidence="2">The sequence shown here is derived from an EMBL/GenBank/DDBJ whole genome shotgun (WGS) entry which is preliminary data.</text>
</comment>
<name>A0A3M0IU02_HIRRU</name>
<keyword evidence="3" id="KW-1185">Reference proteome</keyword>
<dbReference type="AlphaFoldDB" id="A0A3M0IU02"/>
<reference evidence="2 3" key="1">
    <citation type="submission" date="2018-07" db="EMBL/GenBank/DDBJ databases">
        <title>A high quality draft genome assembly of the barn swallow (H. rustica rustica).</title>
        <authorList>
            <person name="Formenti G."/>
            <person name="Chiara M."/>
            <person name="Poveda L."/>
            <person name="Francoijs K.-J."/>
            <person name="Bonisoli-Alquati A."/>
            <person name="Canova L."/>
            <person name="Gianfranceschi L."/>
            <person name="Horner D.S."/>
            <person name="Saino N."/>
        </authorList>
    </citation>
    <scope>NUCLEOTIDE SEQUENCE [LARGE SCALE GENOMIC DNA]</scope>
    <source>
        <strain evidence="2">Chelidonia</strain>
        <tissue evidence="2">Blood</tissue>
    </source>
</reference>
<evidence type="ECO:0000313" key="3">
    <source>
        <dbReference type="Proteomes" id="UP000269221"/>
    </source>
</evidence>
<gene>
    <name evidence="2" type="ORF">DUI87_31718</name>
</gene>
<protein>
    <submittedName>
        <fullName evidence="2">Uncharacterized protein</fullName>
    </submittedName>
</protein>
<organism evidence="2 3">
    <name type="scientific">Hirundo rustica rustica</name>
    <dbReference type="NCBI Taxonomy" id="333673"/>
    <lineage>
        <taxon>Eukaryota</taxon>
        <taxon>Metazoa</taxon>
        <taxon>Chordata</taxon>
        <taxon>Craniata</taxon>
        <taxon>Vertebrata</taxon>
        <taxon>Euteleostomi</taxon>
        <taxon>Archelosauria</taxon>
        <taxon>Archosauria</taxon>
        <taxon>Dinosauria</taxon>
        <taxon>Saurischia</taxon>
        <taxon>Theropoda</taxon>
        <taxon>Coelurosauria</taxon>
        <taxon>Aves</taxon>
        <taxon>Neognathae</taxon>
        <taxon>Neoaves</taxon>
        <taxon>Telluraves</taxon>
        <taxon>Australaves</taxon>
        <taxon>Passeriformes</taxon>
        <taxon>Sylvioidea</taxon>
        <taxon>Hirundinidae</taxon>
        <taxon>Hirundo</taxon>
    </lineage>
</organism>
<accession>A0A3M0IU02</accession>
<evidence type="ECO:0000256" key="1">
    <source>
        <dbReference type="SAM" id="MobiDB-lite"/>
    </source>
</evidence>
<dbReference type="Proteomes" id="UP000269221">
    <property type="component" value="Unassembled WGS sequence"/>
</dbReference>